<dbReference type="EMBL" id="LT629792">
    <property type="protein sequence ID" value="SDT85991.1"/>
    <property type="molecule type" value="Genomic_DNA"/>
</dbReference>
<evidence type="ECO:0000313" key="2">
    <source>
        <dbReference type="Proteomes" id="UP000198976"/>
    </source>
</evidence>
<dbReference type="Proteomes" id="UP000198976">
    <property type="component" value="Chromosome I"/>
</dbReference>
<keyword evidence="2" id="KW-1185">Reference proteome</keyword>
<reference evidence="1 2" key="1">
    <citation type="submission" date="2016-10" db="EMBL/GenBank/DDBJ databases">
        <authorList>
            <person name="Varghese N."/>
            <person name="Submissions S."/>
        </authorList>
    </citation>
    <scope>NUCLEOTIDE SEQUENCE [LARGE SCALE GENOMIC DNA]</scope>
    <source>
        <strain evidence="1 2">DSM 9169</strain>
    </source>
</reference>
<accession>A0ABY0V590</accession>
<protein>
    <submittedName>
        <fullName evidence="1">Uncharacterized protein</fullName>
    </submittedName>
</protein>
<name>A0ABY0V590_9ACTO</name>
<evidence type="ECO:0000313" key="1">
    <source>
        <dbReference type="EMBL" id="SDT85991.1"/>
    </source>
</evidence>
<gene>
    <name evidence="1" type="ORF">SAMN04489714_0210</name>
</gene>
<sequence length="86" mass="9537">MSNQFNPVAKLLNHDENRERAVRELGQAMIQLEAGVSSYKDAYKAATDAGWTKRELNAAGFFDVVKLPKVRKIDAPAPSACDEDEQ</sequence>
<organism evidence="1 2">
    <name type="scientific">Schaalia radingae</name>
    <dbReference type="NCBI Taxonomy" id="131110"/>
    <lineage>
        <taxon>Bacteria</taxon>
        <taxon>Bacillati</taxon>
        <taxon>Actinomycetota</taxon>
        <taxon>Actinomycetes</taxon>
        <taxon>Actinomycetales</taxon>
        <taxon>Actinomycetaceae</taxon>
        <taxon>Schaalia</taxon>
    </lineage>
</organism>
<dbReference type="RefSeq" id="WP_092648148.1">
    <property type="nucleotide sequence ID" value="NZ_LT629792.1"/>
</dbReference>
<proteinExistence type="predicted"/>